<feature type="signal peptide" evidence="6">
    <location>
        <begin position="1"/>
        <end position="21"/>
    </location>
</feature>
<dbReference type="InterPro" id="IPR006664">
    <property type="entry name" value="OMP_bac"/>
</dbReference>
<accession>A0A3N7K4F8</accession>
<evidence type="ECO:0000256" key="2">
    <source>
        <dbReference type="ARBA" id="ARBA00023136"/>
    </source>
</evidence>
<dbReference type="Gene3D" id="3.30.1330.60">
    <property type="entry name" value="OmpA-like domain"/>
    <property type="match status" value="1"/>
</dbReference>
<feature type="chain" id="PRO_5018218849" evidence="6">
    <location>
        <begin position="22"/>
        <end position="438"/>
    </location>
</feature>
<feature type="region of interest" description="Disordered" evidence="5">
    <location>
        <begin position="404"/>
        <end position="438"/>
    </location>
</feature>
<protein>
    <submittedName>
        <fullName evidence="8">OmpA family protein</fullName>
    </submittedName>
</protein>
<dbReference type="Pfam" id="PF00691">
    <property type="entry name" value="OmpA"/>
    <property type="match status" value="1"/>
</dbReference>
<proteinExistence type="predicted"/>
<dbReference type="PRINTS" id="PR01023">
    <property type="entry name" value="NAFLGMOTY"/>
</dbReference>
<gene>
    <name evidence="8" type="ORF">DZC73_01635</name>
</gene>
<evidence type="ECO:0000256" key="3">
    <source>
        <dbReference type="ARBA" id="ARBA00023237"/>
    </source>
</evidence>
<name>A0A3N7K4F8_9BURK</name>
<keyword evidence="2 4" id="KW-0472">Membrane</keyword>
<evidence type="ECO:0000256" key="4">
    <source>
        <dbReference type="PROSITE-ProRule" id="PRU00473"/>
    </source>
</evidence>
<dbReference type="PROSITE" id="PS51257">
    <property type="entry name" value="PROKAR_LIPOPROTEIN"/>
    <property type="match status" value="1"/>
</dbReference>
<dbReference type="AlphaFoldDB" id="A0A3N7K4F8"/>
<evidence type="ECO:0000256" key="5">
    <source>
        <dbReference type="SAM" id="MobiDB-lite"/>
    </source>
</evidence>
<dbReference type="RefSeq" id="WP_124538454.1">
    <property type="nucleotide sequence ID" value="NZ_QUSW01000001.1"/>
</dbReference>
<reference evidence="8 9" key="1">
    <citation type="submission" date="2018-08" db="EMBL/GenBank/DDBJ databases">
        <authorList>
            <person name="Khan S.A."/>
            <person name="Jeon C.O."/>
            <person name="Chun B.H."/>
            <person name="Jeong S.E."/>
        </authorList>
    </citation>
    <scope>NUCLEOTIDE SEQUENCE [LARGE SCALE GENOMIC DNA]</scope>
    <source>
        <strain evidence="8 9">S-16</strain>
    </source>
</reference>
<evidence type="ECO:0000313" key="8">
    <source>
        <dbReference type="EMBL" id="RQP25795.1"/>
    </source>
</evidence>
<dbReference type="OrthoDB" id="8526422at2"/>
<dbReference type="PANTHER" id="PTHR30329:SF21">
    <property type="entry name" value="LIPOPROTEIN YIAD-RELATED"/>
    <property type="match status" value="1"/>
</dbReference>
<keyword evidence="9" id="KW-1185">Reference proteome</keyword>
<dbReference type="InterPro" id="IPR036737">
    <property type="entry name" value="OmpA-like_sf"/>
</dbReference>
<reference evidence="8 9" key="2">
    <citation type="submission" date="2018-12" db="EMBL/GenBank/DDBJ databases">
        <title>Rhizobacter gummiphilus sp. nov., a rubber-degrading bacterium isolated from the soil of a botanical garden in Japan.</title>
        <authorList>
            <person name="Shunsuke S.S."/>
        </authorList>
    </citation>
    <scope>NUCLEOTIDE SEQUENCE [LARGE SCALE GENOMIC DNA]</scope>
    <source>
        <strain evidence="8 9">S-16</strain>
    </source>
</reference>
<organism evidence="8 9">
    <name type="scientific">Piscinibacter terrae</name>
    <dbReference type="NCBI Taxonomy" id="2496871"/>
    <lineage>
        <taxon>Bacteria</taxon>
        <taxon>Pseudomonadati</taxon>
        <taxon>Pseudomonadota</taxon>
        <taxon>Betaproteobacteria</taxon>
        <taxon>Burkholderiales</taxon>
        <taxon>Sphaerotilaceae</taxon>
        <taxon>Piscinibacter</taxon>
    </lineage>
</organism>
<sequence>MTASGLRLHAAPVLMSLAALLAACGKKDATPPTPAPVATPVASAPAAPPPASAASAPVPAASAVPVASTDPDSPTPLTARELKGQGLKSRISYYYAFKSATGAIKLTATAKNLPSGSTNALTVGLYDTKANRLCYDTAGNTTSDKTFTVNCTIDKAQPLVLRLDLSEETIDYTVAMDGPVELASASAAAASAPAPAGVGSTDIDEPTRLSTNRIKSAGKGQGASYYYAFNAGPGELTLTIDGKNSATATAEALRVGLYTQRSERICQTQLGNTTLDKRAVESCMVDKRQPVILRVDVSEFTLDWRVRFEGPYDFEPFTPPKQITIALDAAVLFDTGKATIKPEARTTLHEAAERIKKFADVPVVVSGHTDNVGSEASNQKLSEQRAQAVKDYLSSQEGVPAARLSAKGFGKSQPVADNGSDAGRARNRRVDVTINARS</sequence>
<dbReference type="InterPro" id="IPR050330">
    <property type="entry name" value="Bact_OuterMem_StrucFunc"/>
</dbReference>
<evidence type="ECO:0000256" key="6">
    <source>
        <dbReference type="SAM" id="SignalP"/>
    </source>
</evidence>
<dbReference type="SUPFAM" id="SSF103088">
    <property type="entry name" value="OmpA-like"/>
    <property type="match status" value="1"/>
</dbReference>
<feature type="region of interest" description="Disordered" evidence="5">
    <location>
        <begin position="29"/>
        <end position="55"/>
    </location>
</feature>
<dbReference type="CDD" id="cd07185">
    <property type="entry name" value="OmpA_C-like"/>
    <property type="match status" value="1"/>
</dbReference>
<dbReference type="PROSITE" id="PS51123">
    <property type="entry name" value="OMPA_2"/>
    <property type="match status" value="1"/>
</dbReference>
<dbReference type="PRINTS" id="PR01021">
    <property type="entry name" value="OMPADOMAIN"/>
</dbReference>
<comment type="caution">
    <text evidence="8">The sequence shown here is derived from an EMBL/GenBank/DDBJ whole genome shotgun (WGS) entry which is preliminary data.</text>
</comment>
<dbReference type="GO" id="GO:0009279">
    <property type="term" value="C:cell outer membrane"/>
    <property type="evidence" value="ECO:0007669"/>
    <property type="project" value="UniProtKB-SubCell"/>
</dbReference>
<feature type="domain" description="OmpA-like" evidence="7">
    <location>
        <begin position="320"/>
        <end position="438"/>
    </location>
</feature>
<dbReference type="PANTHER" id="PTHR30329">
    <property type="entry name" value="STATOR ELEMENT OF FLAGELLAR MOTOR COMPLEX"/>
    <property type="match status" value="1"/>
</dbReference>
<evidence type="ECO:0000259" key="7">
    <source>
        <dbReference type="PROSITE" id="PS51123"/>
    </source>
</evidence>
<comment type="subcellular location">
    <subcellularLocation>
        <location evidence="1">Cell outer membrane</location>
    </subcellularLocation>
</comment>
<keyword evidence="3" id="KW-0998">Cell outer membrane</keyword>
<dbReference type="InterPro" id="IPR006665">
    <property type="entry name" value="OmpA-like"/>
</dbReference>
<dbReference type="Proteomes" id="UP000267464">
    <property type="component" value="Unassembled WGS sequence"/>
</dbReference>
<evidence type="ECO:0000256" key="1">
    <source>
        <dbReference type="ARBA" id="ARBA00004442"/>
    </source>
</evidence>
<dbReference type="EMBL" id="QUSW01000001">
    <property type="protein sequence ID" value="RQP25795.1"/>
    <property type="molecule type" value="Genomic_DNA"/>
</dbReference>
<evidence type="ECO:0000313" key="9">
    <source>
        <dbReference type="Proteomes" id="UP000267464"/>
    </source>
</evidence>
<keyword evidence="6" id="KW-0732">Signal</keyword>